<keyword evidence="4" id="KW-1185">Reference proteome</keyword>
<feature type="region of interest" description="Disordered" evidence="1">
    <location>
        <begin position="174"/>
        <end position="301"/>
    </location>
</feature>
<protein>
    <submittedName>
        <fullName evidence="3">Uncharacterized protein</fullName>
    </submittedName>
</protein>
<dbReference type="EMBL" id="JAMTCG010000005">
    <property type="protein sequence ID" value="MCP2161836.1"/>
    <property type="molecule type" value="Genomic_DNA"/>
</dbReference>
<evidence type="ECO:0000313" key="3">
    <source>
        <dbReference type="EMBL" id="MCP2161836.1"/>
    </source>
</evidence>
<feature type="transmembrane region" description="Helical" evidence="2">
    <location>
        <begin position="135"/>
        <end position="155"/>
    </location>
</feature>
<organism evidence="3 4">
    <name type="scientific">Williamsia serinedens</name>
    <dbReference type="NCBI Taxonomy" id="391736"/>
    <lineage>
        <taxon>Bacteria</taxon>
        <taxon>Bacillati</taxon>
        <taxon>Actinomycetota</taxon>
        <taxon>Actinomycetes</taxon>
        <taxon>Mycobacteriales</taxon>
        <taxon>Nocardiaceae</taxon>
        <taxon>Williamsia</taxon>
    </lineage>
</organism>
<keyword evidence="2" id="KW-0472">Membrane</keyword>
<evidence type="ECO:0000256" key="2">
    <source>
        <dbReference type="SAM" id="Phobius"/>
    </source>
</evidence>
<dbReference type="RefSeq" id="WP_253655409.1">
    <property type="nucleotide sequence ID" value="NZ_BAAAOE010000001.1"/>
</dbReference>
<gene>
    <name evidence="3" type="ORF">LX12_003035</name>
</gene>
<reference evidence="3 4" key="1">
    <citation type="submission" date="2022-06" db="EMBL/GenBank/DDBJ databases">
        <title>Genomic Encyclopedia of Archaeal and Bacterial Type Strains, Phase II (KMG-II): from individual species to whole genera.</title>
        <authorList>
            <person name="Goeker M."/>
        </authorList>
    </citation>
    <scope>NUCLEOTIDE SEQUENCE [LARGE SCALE GENOMIC DNA]</scope>
    <source>
        <strain evidence="3 4">DSM 45037</strain>
    </source>
</reference>
<dbReference type="Proteomes" id="UP001205740">
    <property type="component" value="Unassembled WGS sequence"/>
</dbReference>
<feature type="compositionally biased region" description="Basic and acidic residues" evidence="1">
    <location>
        <begin position="270"/>
        <end position="301"/>
    </location>
</feature>
<feature type="compositionally biased region" description="Low complexity" evidence="1">
    <location>
        <begin position="190"/>
        <end position="208"/>
    </location>
</feature>
<evidence type="ECO:0000256" key="1">
    <source>
        <dbReference type="SAM" id="MobiDB-lite"/>
    </source>
</evidence>
<evidence type="ECO:0000313" key="4">
    <source>
        <dbReference type="Proteomes" id="UP001205740"/>
    </source>
</evidence>
<keyword evidence="2" id="KW-1133">Transmembrane helix</keyword>
<sequence>MSDRLSPPPGGSAPEPGAKPTLPSQLAIATELWLVVVLGQAVAYAGQYPTASDSVREAARNASSGASAEEIRTLTSTGTVVGVYVAVGVLLSVLSLLVVWLARTGHNWARMVLIFFSAFIVVQTVLGLFGDGAASWTTIPAVLSGVAALGAAWLLMQRDVETFCRAMAAFRKGGAGGGPPSVGQPPYPQQPYQAPQQPYQPPQQSYRPPMQPGLDPSARYDPHAHDPQGPPRYTPPPTAPGSYGAPPPLYPSYPERRSDGDAQSGGWEPARGENVRERRPGRPDDVAGDRPDTSGRDDRGE</sequence>
<feature type="compositionally biased region" description="Pro residues" evidence="1">
    <location>
        <begin position="228"/>
        <end position="251"/>
    </location>
</feature>
<name>A0ABT1H3W1_9NOCA</name>
<feature type="transmembrane region" description="Helical" evidence="2">
    <location>
        <begin position="81"/>
        <end position="101"/>
    </location>
</feature>
<feature type="transmembrane region" description="Helical" evidence="2">
    <location>
        <begin position="108"/>
        <end position="129"/>
    </location>
</feature>
<comment type="caution">
    <text evidence="3">The sequence shown here is derived from an EMBL/GenBank/DDBJ whole genome shotgun (WGS) entry which is preliminary data.</text>
</comment>
<feature type="region of interest" description="Disordered" evidence="1">
    <location>
        <begin position="1"/>
        <end position="20"/>
    </location>
</feature>
<feature type="compositionally biased region" description="Pro residues" evidence="1">
    <location>
        <begin position="1"/>
        <end position="11"/>
    </location>
</feature>
<keyword evidence="2" id="KW-0812">Transmembrane</keyword>
<accession>A0ABT1H3W1</accession>
<proteinExistence type="predicted"/>